<dbReference type="InterPro" id="IPR000387">
    <property type="entry name" value="Tyr_Pase_dom"/>
</dbReference>
<reference evidence="8" key="1">
    <citation type="submission" date="2025-08" db="UniProtKB">
        <authorList>
            <consortium name="RefSeq"/>
        </authorList>
    </citation>
    <scope>IDENTIFICATION</scope>
    <source>
        <tissue evidence="8">Whole body</tissue>
    </source>
</reference>
<keyword evidence="4" id="KW-0904">Protein phosphatase</keyword>
<gene>
    <name evidence="8" type="primary">LOC107071031</name>
</gene>
<dbReference type="InterPro" id="IPR003595">
    <property type="entry name" value="Tyr_Pase_cat"/>
</dbReference>
<dbReference type="InterPro" id="IPR029021">
    <property type="entry name" value="Prot-tyrosine_phosphatase-like"/>
</dbReference>
<keyword evidence="7" id="KW-1185">Reference proteome</keyword>
<dbReference type="RefSeq" id="XP_015185172.1">
    <property type="nucleotide sequence ID" value="XM_015329686.1"/>
</dbReference>
<dbReference type="InterPro" id="IPR050348">
    <property type="entry name" value="Protein-Tyr_Phosphatase"/>
</dbReference>
<dbReference type="SMART" id="SM00194">
    <property type="entry name" value="PTPc"/>
    <property type="match status" value="1"/>
</dbReference>
<feature type="domain" description="Tyrosine specific protein phosphatases" evidence="6">
    <location>
        <begin position="185"/>
        <end position="245"/>
    </location>
</feature>
<dbReference type="EC" id="3.1.3.48" evidence="2"/>
<dbReference type="GeneID" id="107071031"/>
<dbReference type="Proteomes" id="UP000694924">
    <property type="component" value="Unplaced"/>
</dbReference>
<name>A0ABM1IY85_POLDO</name>
<dbReference type="PROSITE" id="PS50055">
    <property type="entry name" value="TYR_PHOSPHATASE_PTP"/>
    <property type="match status" value="1"/>
</dbReference>
<comment type="similarity">
    <text evidence="1">Belongs to the protein-tyrosine phosphatase family.</text>
</comment>
<accession>A0ABM1IY85</accession>
<dbReference type="SUPFAM" id="SSF52799">
    <property type="entry name" value="(Phosphotyrosine protein) phosphatases II"/>
    <property type="match status" value="1"/>
</dbReference>
<organism evidence="7 8">
    <name type="scientific">Polistes dominula</name>
    <name type="common">European paper wasp</name>
    <name type="synonym">Vespa dominula</name>
    <dbReference type="NCBI Taxonomy" id="743375"/>
    <lineage>
        <taxon>Eukaryota</taxon>
        <taxon>Metazoa</taxon>
        <taxon>Ecdysozoa</taxon>
        <taxon>Arthropoda</taxon>
        <taxon>Hexapoda</taxon>
        <taxon>Insecta</taxon>
        <taxon>Pterygota</taxon>
        <taxon>Neoptera</taxon>
        <taxon>Endopterygota</taxon>
        <taxon>Hymenoptera</taxon>
        <taxon>Apocrita</taxon>
        <taxon>Aculeata</taxon>
        <taxon>Vespoidea</taxon>
        <taxon>Vespidae</taxon>
        <taxon>Polistinae</taxon>
        <taxon>Polistini</taxon>
        <taxon>Polistes</taxon>
    </lineage>
</organism>
<feature type="domain" description="Tyrosine-protein phosphatase" evidence="5">
    <location>
        <begin position="32"/>
        <end position="245"/>
    </location>
</feature>
<dbReference type="PRINTS" id="PR00700">
    <property type="entry name" value="PRTYPHPHTASE"/>
</dbReference>
<evidence type="ECO:0000313" key="7">
    <source>
        <dbReference type="Proteomes" id="UP000694924"/>
    </source>
</evidence>
<dbReference type="Pfam" id="PF00102">
    <property type="entry name" value="Y_phosphatase"/>
    <property type="match status" value="1"/>
</dbReference>
<protein>
    <recommendedName>
        <fullName evidence="2">protein-tyrosine-phosphatase</fullName>
        <ecNumber evidence="2">3.1.3.48</ecNumber>
    </recommendedName>
</protein>
<evidence type="ECO:0000256" key="1">
    <source>
        <dbReference type="ARBA" id="ARBA00009580"/>
    </source>
</evidence>
<evidence type="ECO:0000256" key="3">
    <source>
        <dbReference type="ARBA" id="ARBA00022801"/>
    </source>
</evidence>
<dbReference type="InterPro" id="IPR016130">
    <property type="entry name" value="Tyr_Pase_AS"/>
</dbReference>
<dbReference type="PROSITE" id="PS50056">
    <property type="entry name" value="TYR_PHOSPHATASE_2"/>
    <property type="match status" value="1"/>
</dbReference>
<evidence type="ECO:0000259" key="5">
    <source>
        <dbReference type="PROSITE" id="PS50055"/>
    </source>
</evidence>
<evidence type="ECO:0000313" key="8">
    <source>
        <dbReference type="RefSeq" id="XP_015185172.1"/>
    </source>
</evidence>
<dbReference type="SMART" id="SM00404">
    <property type="entry name" value="PTPc_motif"/>
    <property type="match status" value="1"/>
</dbReference>
<dbReference type="PANTHER" id="PTHR19134:SF562">
    <property type="entry name" value="PROTEIN-TYROSINE-PHOSPHATASE"/>
    <property type="match status" value="1"/>
</dbReference>
<sequence length="245" mass="28086">MNDNWTNLICASKDDGNALSFPRGQTKSWDYGKLPQNKSKNRYGNLIAYDETRVVLKKLADDPFSDYINANYIKGYKKEKRYIATQGPKAKTIIDFWRMIWQENVFVICMLTNIIENGKTKCEQYWPDIGKKKKYGDVLVFNSTQNIFADYTFRILHVTCNDETRKVEHLHYTAWPDHGVPNYTHSVVTFLKKILAKEIGNGPMVVHCSAGIGRTGTIILCDICLRRAAAEGVSQTKINKIIKCF</sequence>
<dbReference type="PROSITE" id="PS00383">
    <property type="entry name" value="TYR_PHOSPHATASE_1"/>
    <property type="match status" value="1"/>
</dbReference>
<proteinExistence type="inferred from homology"/>
<dbReference type="Gene3D" id="3.90.190.10">
    <property type="entry name" value="Protein tyrosine phosphatase superfamily"/>
    <property type="match status" value="1"/>
</dbReference>
<dbReference type="PANTHER" id="PTHR19134">
    <property type="entry name" value="RECEPTOR-TYPE TYROSINE-PROTEIN PHOSPHATASE"/>
    <property type="match status" value="1"/>
</dbReference>
<evidence type="ECO:0000256" key="4">
    <source>
        <dbReference type="ARBA" id="ARBA00022912"/>
    </source>
</evidence>
<keyword evidence="3" id="KW-0378">Hydrolase</keyword>
<evidence type="ECO:0000259" key="6">
    <source>
        <dbReference type="PROSITE" id="PS50056"/>
    </source>
</evidence>
<dbReference type="InterPro" id="IPR000242">
    <property type="entry name" value="PTP_cat"/>
</dbReference>
<evidence type="ECO:0000256" key="2">
    <source>
        <dbReference type="ARBA" id="ARBA00013064"/>
    </source>
</evidence>